<dbReference type="InterPro" id="IPR007809">
    <property type="entry name" value="FlgN-like"/>
</dbReference>
<name>A0ABV6J3E9_9BACL</name>
<keyword evidence="3" id="KW-0282">Flagellum</keyword>
<keyword evidence="2" id="KW-0175">Coiled coil</keyword>
<keyword evidence="3" id="KW-0969">Cilium</keyword>
<keyword evidence="3" id="KW-0966">Cell projection</keyword>
<dbReference type="SUPFAM" id="SSF140566">
    <property type="entry name" value="FlgN-like"/>
    <property type="match status" value="1"/>
</dbReference>
<feature type="coiled-coil region" evidence="2">
    <location>
        <begin position="7"/>
        <end position="62"/>
    </location>
</feature>
<sequence>MSVQPIIEILQQQEEVYRQLITTAEQKTPVLVNNDLKQLNIIMKQERALVKKAEELEKLRYQMTYSYFAKLGTRYRYKLVDLIQVVYVVEEKKSLMRFHTDLNALLSTLQTKNELNQQLIQQSLSFLDYSLDLLVDYPNEEYTYQHPQQAGYGKQVQGKFDKKS</sequence>
<accession>A0ABV6J3E9</accession>
<dbReference type="EMBL" id="JBHLVF010000008">
    <property type="protein sequence ID" value="MFC0390408.1"/>
    <property type="molecule type" value="Genomic_DNA"/>
</dbReference>
<proteinExistence type="predicted"/>
<reference evidence="3 4" key="1">
    <citation type="submission" date="2024-09" db="EMBL/GenBank/DDBJ databases">
        <authorList>
            <person name="Sun Q."/>
            <person name="Mori K."/>
        </authorList>
    </citation>
    <scope>NUCLEOTIDE SEQUENCE [LARGE SCALE GENOMIC DNA]</scope>
    <source>
        <strain evidence="3 4">CCM 4839</strain>
    </source>
</reference>
<dbReference type="InterPro" id="IPR036679">
    <property type="entry name" value="FlgN-like_sf"/>
</dbReference>
<dbReference type="Gene3D" id="1.20.58.300">
    <property type="entry name" value="FlgN-like"/>
    <property type="match status" value="1"/>
</dbReference>
<keyword evidence="4" id="KW-1185">Reference proteome</keyword>
<protein>
    <submittedName>
        <fullName evidence="3">Flagellar protein FlgN</fullName>
    </submittedName>
</protein>
<dbReference type="RefSeq" id="WP_204820039.1">
    <property type="nucleotide sequence ID" value="NZ_JANHOF010000024.1"/>
</dbReference>
<comment type="caution">
    <text evidence="3">The sequence shown here is derived from an EMBL/GenBank/DDBJ whole genome shotgun (WGS) entry which is preliminary data.</text>
</comment>
<evidence type="ECO:0000256" key="2">
    <source>
        <dbReference type="SAM" id="Coils"/>
    </source>
</evidence>
<organism evidence="3 4">
    <name type="scientific">Paenibacillus mendelii</name>
    <dbReference type="NCBI Taxonomy" id="206163"/>
    <lineage>
        <taxon>Bacteria</taxon>
        <taxon>Bacillati</taxon>
        <taxon>Bacillota</taxon>
        <taxon>Bacilli</taxon>
        <taxon>Bacillales</taxon>
        <taxon>Paenibacillaceae</taxon>
        <taxon>Paenibacillus</taxon>
    </lineage>
</organism>
<evidence type="ECO:0000313" key="4">
    <source>
        <dbReference type="Proteomes" id="UP001589818"/>
    </source>
</evidence>
<evidence type="ECO:0000256" key="1">
    <source>
        <dbReference type="ARBA" id="ARBA00022795"/>
    </source>
</evidence>
<evidence type="ECO:0000313" key="3">
    <source>
        <dbReference type="EMBL" id="MFC0390408.1"/>
    </source>
</evidence>
<keyword evidence="1" id="KW-1005">Bacterial flagellum biogenesis</keyword>
<gene>
    <name evidence="3" type="ORF">ACFFJ8_03355</name>
</gene>
<dbReference type="Proteomes" id="UP001589818">
    <property type="component" value="Unassembled WGS sequence"/>
</dbReference>
<dbReference type="Pfam" id="PF05130">
    <property type="entry name" value="FlgN"/>
    <property type="match status" value="1"/>
</dbReference>